<proteinExistence type="predicted"/>
<reference evidence="1 2" key="1">
    <citation type="journal article" date="2012" name="J. Bacteriol.">
        <title>Genome sequence of proteorhodopsin-containing sea ice bacterium Glaciecola punicea ACAM 611T.</title>
        <authorList>
            <person name="Qin Q.-L."/>
            <person name="Xie B.-B."/>
            <person name="Shu Y.-L."/>
            <person name="Rong J.-C."/>
            <person name="Zhao D.-L."/>
            <person name="Zhang X.-Y."/>
            <person name="Chen X.-L."/>
            <person name="Zhou B.-C."/>
            <person name="Zhanga Y.-Z."/>
        </authorList>
    </citation>
    <scope>NUCLEOTIDE SEQUENCE [LARGE SCALE GENOMIC DNA]</scope>
    <source>
        <strain evidence="1 2">ACAM 611</strain>
    </source>
</reference>
<comment type="caution">
    <text evidence="1">The sequence shown here is derived from an EMBL/GenBank/DDBJ whole genome shotgun (WGS) entry which is preliminary data.</text>
</comment>
<dbReference type="EMBL" id="BAET01000007">
    <property type="protein sequence ID" value="GAB55010.1"/>
    <property type="molecule type" value="Genomic_DNA"/>
</dbReference>
<protein>
    <submittedName>
        <fullName evidence="1">Uncharacterized protein</fullName>
    </submittedName>
</protein>
<name>H5T9N3_9ALTE</name>
<accession>H5T9N3</accession>
<evidence type="ECO:0000313" key="1">
    <source>
        <dbReference type="EMBL" id="GAB55010.1"/>
    </source>
</evidence>
<evidence type="ECO:0000313" key="2">
    <source>
        <dbReference type="Proteomes" id="UP000053586"/>
    </source>
</evidence>
<dbReference type="Proteomes" id="UP000053586">
    <property type="component" value="Unassembled WGS sequence"/>
</dbReference>
<organism evidence="1 2">
    <name type="scientific">Glaciecola punicea ACAM 611</name>
    <dbReference type="NCBI Taxonomy" id="1121923"/>
    <lineage>
        <taxon>Bacteria</taxon>
        <taxon>Pseudomonadati</taxon>
        <taxon>Pseudomonadota</taxon>
        <taxon>Gammaproteobacteria</taxon>
        <taxon>Alteromonadales</taxon>
        <taxon>Alteromonadaceae</taxon>
        <taxon>Glaciecola</taxon>
    </lineage>
</organism>
<sequence>MFLIHAGSFLDYDLNKNPQLEHLYVGLRKSNKRPIGNKIITKNQIAHPLSPFEILEHFGQDNCAIN</sequence>
<keyword evidence="2" id="KW-1185">Reference proteome</keyword>
<reference evidence="1 2" key="2">
    <citation type="journal article" date="2017" name="Antonie Van Leeuwenhoek">
        <title>Rhizobium rhizosphaerae sp. nov., a novel species isolated from rice rhizosphere.</title>
        <authorList>
            <person name="Zhao J.J."/>
            <person name="Zhang J."/>
            <person name="Zhang R.J."/>
            <person name="Zhang C.W."/>
            <person name="Yin H.Q."/>
            <person name="Zhang X.X."/>
        </authorList>
    </citation>
    <scope>NUCLEOTIDE SEQUENCE [LARGE SCALE GENOMIC DNA]</scope>
    <source>
        <strain evidence="1 2">ACAM 611</strain>
    </source>
</reference>
<gene>
    <name evidence="1" type="ORF">GPUN_0878</name>
</gene>
<dbReference type="AlphaFoldDB" id="H5T9N3"/>